<keyword evidence="1" id="KW-1133">Transmembrane helix</keyword>
<keyword evidence="1" id="KW-0472">Membrane</keyword>
<sequence>MLRLTPTSVNTTRTLVVWCIRSVAVVLLVVGGYRLLWVLSMALFNGAHGFSLLIRVYSPTDSLSLFTYRGLAMLAVGLVLAFGSRRLARWVIAMPVIGCPRCGY</sequence>
<feature type="non-terminal residue" evidence="2">
    <location>
        <position position="104"/>
    </location>
</feature>
<gene>
    <name evidence="2" type="ORF">MNBD_PLANCTO03-2130</name>
</gene>
<name>A0A3B1DGQ6_9ZZZZ</name>
<evidence type="ECO:0000313" key="2">
    <source>
        <dbReference type="EMBL" id="VAX39902.1"/>
    </source>
</evidence>
<reference evidence="2" key="1">
    <citation type="submission" date="2018-06" db="EMBL/GenBank/DDBJ databases">
        <authorList>
            <person name="Zhirakovskaya E."/>
        </authorList>
    </citation>
    <scope>NUCLEOTIDE SEQUENCE</scope>
</reference>
<feature type="transmembrane region" description="Helical" evidence="1">
    <location>
        <begin position="66"/>
        <end position="84"/>
    </location>
</feature>
<evidence type="ECO:0000256" key="1">
    <source>
        <dbReference type="SAM" id="Phobius"/>
    </source>
</evidence>
<dbReference type="EMBL" id="UOGK01000300">
    <property type="protein sequence ID" value="VAX39902.1"/>
    <property type="molecule type" value="Genomic_DNA"/>
</dbReference>
<accession>A0A3B1DGQ6</accession>
<organism evidence="2">
    <name type="scientific">hydrothermal vent metagenome</name>
    <dbReference type="NCBI Taxonomy" id="652676"/>
    <lineage>
        <taxon>unclassified sequences</taxon>
        <taxon>metagenomes</taxon>
        <taxon>ecological metagenomes</taxon>
    </lineage>
</organism>
<dbReference type="AlphaFoldDB" id="A0A3B1DGQ6"/>
<protein>
    <submittedName>
        <fullName evidence="2">Uncharacterized protein</fullName>
    </submittedName>
</protein>
<proteinExistence type="predicted"/>
<keyword evidence="1" id="KW-0812">Transmembrane</keyword>